<evidence type="ECO:0000256" key="9">
    <source>
        <dbReference type="ARBA" id="ARBA00023139"/>
    </source>
</evidence>
<evidence type="ECO:0000256" key="6">
    <source>
        <dbReference type="ARBA" id="ARBA00022729"/>
    </source>
</evidence>
<evidence type="ECO:0000256" key="11">
    <source>
        <dbReference type="ARBA" id="ARBA00023237"/>
    </source>
</evidence>
<evidence type="ECO:0000256" key="2">
    <source>
        <dbReference type="ARBA" id="ARBA00009696"/>
    </source>
</evidence>
<evidence type="ECO:0000256" key="5">
    <source>
        <dbReference type="ARBA" id="ARBA00022448"/>
    </source>
</evidence>
<keyword evidence="10 13" id="KW-0143">Chaperone</keyword>
<keyword evidence="12 13" id="KW-0449">Lipoprotein</keyword>
<evidence type="ECO:0000256" key="7">
    <source>
        <dbReference type="ARBA" id="ARBA00022927"/>
    </source>
</evidence>
<dbReference type="RefSeq" id="WP_182171537.1">
    <property type="nucleotide sequence ID" value="NZ_JACFXU010000014.1"/>
</dbReference>
<comment type="caution">
    <text evidence="15">The sequence shown here is derived from an EMBL/GenBank/DDBJ whole genome shotgun (WGS) entry which is preliminary data.</text>
</comment>
<comment type="function">
    <text evidence="13">Plays a critical role in the incorporation of lipoproteins in the outer membrane after they are released by the LolA protein.</text>
</comment>
<dbReference type="CDD" id="cd16326">
    <property type="entry name" value="LolB"/>
    <property type="match status" value="1"/>
</dbReference>
<dbReference type="GO" id="GO:0015031">
    <property type="term" value="P:protein transport"/>
    <property type="evidence" value="ECO:0007669"/>
    <property type="project" value="UniProtKB-KW"/>
</dbReference>
<evidence type="ECO:0000313" key="16">
    <source>
        <dbReference type="Proteomes" id="UP000539350"/>
    </source>
</evidence>
<accession>A0A7W2TW55</accession>
<dbReference type="GO" id="GO:0044874">
    <property type="term" value="P:lipoprotein localization to outer membrane"/>
    <property type="evidence" value="ECO:0007669"/>
    <property type="project" value="UniProtKB-UniRule"/>
</dbReference>
<keyword evidence="8 13" id="KW-0472">Membrane</keyword>
<feature type="signal peptide" evidence="14">
    <location>
        <begin position="1"/>
        <end position="25"/>
    </location>
</feature>
<evidence type="ECO:0000256" key="4">
    <source>
        <dbReference type="ARBA" id="ARBA00016202"/>
    </source>
</evidence>
<comment type="subcellular location">
    <subcellularLocation>
        <location evidence="1 13">Cell outer membrane</location>
        <topology evidence="1 13">Lipid-anchor</topology>
    </subcellularLocation>
</comment>
<dbReference type="HAMAP" id="MF_00233">
    <property type="entry name" value="LolB"/>
    <property type="match status" value="1"/>
</dbReference>
<protein>
    <recommendedName>
        <fullName evidence="4 13">Outer-membrane lipoprotein LolB</fullName>
    </recommendedName>
</protein>
<evidence type="ECO:0000256" key="13">
    <source>
        <dbReference type="HAMAP-Rule" id="MF_00233"/>
    </source>
</evidence>
<keyword evidence="6 13" id="KW-0732">Signal</keyword>
<dbReference type="InterPro" id="IPR004565">
    <property type="entry name" value="OM_lipoprot_LolB"/>
</dbReference>
<comment type="similarity">
    <text evidence="2 13">Belongs to the LolB family.</text>
</comment>
<comment type="subunit">
    <text evidence="3 13">Monomer.</text>
</comment>
<evidence type="ECO:0000256" key="14">
    <source>
        <dbReference type="SAM" id="SignalP"/>
    </source>
</evidence>
<dbReference type="NCBIfam" id="TIGR00548">
    <property type="entry name" value="lolB"/>
    <property type="match status" value="1"/>
</dbReference>
<keyword evidence="7 13" id="KW-0653">Protein transport</keyword>
<dbReference type="InterPro" id="IPR029046">
    <property type="entry name" value="LolA/LolB/LppX"/>
</dbReference>
<dbReference type="Proteomes" id="UP000539350">
    <property type="component" value="Unassembled WGS sequence"/>
</dbReference>
<dbReference type="EMBL" id="JACFXU010000014">
    <property type="protein sequence ID" value="MBA6413023.1"/>
    <property type="molecule type" value="Genomic_DNA"/>
</dbReference>
<keyword evidence="9 13" id="KW-0564">Palmitate</keyword>
<keyword evidence="11 13" id="KW-0998">Cell outer membrane</keyword>
<evidence type="ECO:0000256" key="3">
    <source>
        <dbReference type="ARBA" id="ARBA00011245"/>
    </source>
</evidence>
<dbReference type="PROSITE" id="PS51257">
    <property type="entry name" value="PROKAR_LIPOPROTEIN"/>
    <property type="match status" value="1"/>
</dbReference>
<dbReference type="Pfam" id="PF03550">
    <property type="entry name" value="LolB"/>
    <property type="match status" value="1"/>
</dbReference>
<proteinExistence type="inferred from homology"/>
<name>A0A7W2TW55_9GAMM</name>
<feature type="chain" id="PRO_5031113589" description="Outer-membrane lipoprotein LolB" evidence="14">
    <location>
        <begin position="26"/>
        <end position="201"/>
    </location>
</feature>
<dbReference type="Gene3D" id="2.50.20.10">
    <property type="entry name" value="Lipoprotein localisation LolA/LolB/LppX"/>
    <property type="match status" value="1"/>
</dbReference>
<evidence type="ECO:0000256" key="1">
    <source>
        <dbReference type="ARBA" id="ARBA00004459"/>
    </source>
</evidence>
<dbReference type="SUPFAM" id="SSF89392">
    <property type="entry name" value="Prokaryotic lipoproteins and lipoprotein localization factors"/>
    <property type="match status" value="1"/>
</dbReference>
<evidence type="ECO:0000313" key="15">
    <source>
        <dbReference type="EMBL" id="MBA6413023.1"/>
    </source>
</evidence>
<sequence>MTRSLTVTLLTVLALLAGCASSPTATDSAQSSWGQRSLRLAQLQNWQAEGKLALRNAGQAESANLLWRQRGKHSELQLSGPLGMAATRITSDGKTLDIQRGNEHQQMDISSPHAIQLNTGWDLPLAALPYWLRGIPQPGAAPGELQIEQELLRSLQQDGWQVEFQGYATFGTYTLPTRLQVKRGATSARLVIRHWLTGDEL</sequence>
<keyword evidence="16" id="KW-1185">Reference proteome</keyword>
<gene>
    <name evidence="13 15" type="primary">lolB</name>
    <name evidence="15" type="ORF">H2508_07850</name>
</gene>
<keyword evidence="5 13" id="KW-0813">Transport</keyword>
<evidence type="ECO:0000256" key="12">
    <source>
        <dbReference type="ARBA" id="ARBA00023288"/>
    </source>
</evidence>
<dbReference type="GO" id="GO:0009279">
    <property type="term" value="C:cell outer membrane"/>
    <property type="evidence" value="ECO:0007669"/>
    <property type="project" value="UniProtKB-SubCell"/>
</dbReference>
<reference evidence="15 16" key="1">
    <citation type="submission" date="2020-07" db="EMBL/GenBank/DDBJ databases">
        <title>Halieaceae bacterium, F7430, whole genome shotgun sequencing project.</title>
        <authorList>
            <person name="Jiang S."/>
            <person name="Liu Z.W."/>
            <person name="Du Z.J."/>
        </authorList>
    </citation>
    <scope>NUCLEOTIDE SEQUENCE [LARGE SCALE GENOMIC DNA]</scope>
    <source>
        <strain evidence="15 16">F7430</strain>
    </source>
</reference>
<evidence type="ECO:0000256" key="8">
    <source>
        <dbReference type="ARBA" id="ARBA00023136"/>
    </source>
</evidence>
<dbReference type="AlphaFoldDB" id="A0A7W2TW55"/>
<organism evidence="15 16">
    <name type="scientific">Sediminihaliea albiluteola</name>
    <dbReference type="NCBI Taxonomy" id="2758564"/>
    <lineage>
        <taxon>Bacteria</taxon>
        <taxon>Pseudomonadati</taxon>
        <taxon>Pseudomonadota</taxon>
        <taxon>Gammaproteobacteria</taxon>
        <taxon>Cellvibrionales</taxon>
        <taxon>Halieaceae</taxon>
        <taxon>Sediminihaliea</taxon>
    </lineage>
</organism>
<evidence type="ECO:0000256" key="10">
    <source>
        <dbReference type="ARBA" id="ARBA00023186"/>
    </source>
</evidence>